<dbReference type="PANTHER" id="PTHR11952:SF2">
    <property type="entry name" value="LD24639P"/>
    <property type="match status" value="1"/>
</dbReference>
<dbReference type="STRING" id="1097556.R4XAW6"/>
<dbReference type="Pfam" id="PF01704">
    <property type="entry name" value="UDPGP"/>
    <property type="match status" value="1"/>
</dbReference>
<dbReference type="InterPro" id="IPR029044">
    <property type="entry name" value="Nucleotide-diphossugar_trans"/>
</dbReference>
<reference evidence="7 8" key="1">
    <citation type="journal article" date="2013" name="MBio">
        <title>Genome sequencing of the plant pathogen Taphrina deformans, the causal agent of peach leaf curl.</title>
        <authorList>
            <person name="Cisse O.H."/>
            <person name="Almeida J.M.G.C.F."/>
            <person name="Fonseca A."/>
            <person name="Kumar A.A."/>
            <person name="Salojaervi J."/>
            <person name="Overmyer K."/>
            <person name="Hauser P.M."/>
            <person name="Pagni M."/>
        </authorList>
    </citation>
    <scope>NUCLEOTIDE SEQUENCE [LARGE SCALE GENOMIC DNA]</scope>
    <source>
        <strain evidence="8">PYCC 5710 / ATCC 11124 / CBS 356.35 / IMI 108563 / JCM 9778 / NBRC 8474</strain>
    </source>
</reference>
<evidence type="ECO:0000256" key="6">
    <source>
        <dbReference type="ARBA" id="ARBA00048493"/>
    </source>
</evidence>
<dbReference type="EC" id="2.7.7.23" evidence="3"/>
<dbReference type="eggNOG" id="KOG2388">
    <property type="taxonomic scope" value="Eukaryota"/>
</dbReference>
<comment type="similarity">
    <text evidence="2">Belongs to the UDPGP type 1 family.</text>
</comment>
<dbReference type="Gene3D" id="3.90.550.10">
    <property type="entry name" value="Spore Coat Polysaccharide Biosynthesis Protein SpsA, Chain A"/>
    <property type="match status" value="1"/>
</dbReference>
<dbReference type="InterPro" id="IPR039741">
    <property type="entry name" value="UDP-sugar_pyrophosphorylase"/>
</dbReference>
<dbReference type="EMBL" id="CAHR02000096">
    <property type="protein sequence ID" value="CCG82699.1"/>
    <property type="molecule type" value="Genomic_DNA"/>
</dbReference>
<dbReference type="InterPro" id="IPR002618">
    <property type="entry name" value="UDPGP_fam"/>
</dbReference>
<comment type="catalytic activity">
    <reaction evidence="6">
        <text>N-acetyl-alpha-D-glucosamine 1-phosphate + UTP + H(+) = UDP-N-acetyl-alpha-D-glucosamine + diphosphate</text>
        <dbReference type="Rhea" id="RHEA:13509"/>
        <dbReference type="ChEBI" id="CHEBI:15378"/>
        <dbReference type="ChEBI" id="CHEBI:33019"/>
        <dbReference type="ChEBI" id="CHEBI:46398"/>
        <dbReference type="ChEBI" id="CHEBI:57705"/>
        <dbReference type="ChEBI" id="CHEBI:57776"/>
        <dbReference type="EC" id="2.7.7.23"/>
    </reaction>
</comment>
<keyword evidence="5" id="KW-0548">Nucleotidyltransferase</keyword>
<sequence>MDTLKKFVGLQVGEDSSLQPPTEGILKETQNKYDKAEQGHVFQLYQSLSPAEKATLYKQASEIDPEHINSVVQQTKQENKDNKDELSPLPEQVCASLIDCEAEDKEKWYKLGLDLASQGKVAVIVMAGGQGTRLGSSAPKGCFDIGLPSHKSLFQLQAERINKVGKLAQKRASAETLVAVPWYIMTSGPTRQSTEEFFTQHDHFGLSNVDVKFFDQGTLPCIDNDGKIILESPSKIAVAPDGNGGIYNALITGGVLEDMERRGIEHVQVYCVDNCLAKVADPTFFGWAASRKLDIATKVVRKRNPQESVGLVMLRNGKPDVVEYSEIDKATTEEKEASGLLRYRTANIVQHYYSYKFLAEAPRWASTLPHHVAKKKIPYYDLEAKEVVKPDSPNGIKMEQFVFDVFPLIPLEKFGCLEVAREDEFSPLKNATGEDSAETSRKDLLQQGAKWVTAAGGYSVDDGAAGGNDGVEISPLISYGGEGLEGHVKGQEIRGLGYIEARTT</sequence>
<dbReference type="FunFam" id="3.90.550.10:FF:000075">
    <property type="entry name" value="Probable UDP-N-acetylglucosamine pyrophosphorylase"/>
    <property type="match status" value="1"/>
</dbReference>
<keyword evidence="8" id="KW-1185">Reference proteome</keyword>
<evidence type="ECO:0000313" key="8">
    <source>
        <dbReference type="Proteomes" id="UP000013776"/>
    </source>
</evidence>
<comment type="caution">
    <text evidence="7">The sequence shown here is derived from an EMBL/GenBank/DDBJ whole genome shotgun (WGS) entry which is preliminary data.</text>
</comment>
<name>R4XAW6_TAPDE</name>
<dbReference type="PANTHER" id="PTHR11952">
    <property type="entry name" value="UDP- GLUCOSE PYROPHOSPHORYLASE"/>
    <property type="match status" value="1"/>
</dbReference>
<evidence type="ECO:0000313" key="7">
    <source>
        <dbReference type="EMBL" id="CCG82699.1"/>
    </source>
</evidence>
<gene>
    <name evidence="7" type="ORF">TAPDE_002826</name>
</gene>
<dbReference type="GO" id="GO:0006048">
    <property type="term" value="P:UDP-N-acetylglucosamine biosynthetic process"/>
    <property type="evidence" value="ECO:0007669"/>
    <property type="project" value="TreeGrafter"/>
</dbReference>
<comment type="pathway">
    <text evidence="1">Nucleotide-sugar biosynthesis; UDP-N-acetyl-alpha-D-glucosamine biosynthesis; UDP-N-acetyl-alpha-D-glucosamine from N-acetyl-alpha-D-glucosamine 1-phosphate: step 1/1.</text>
</comment>
<dbReference type="CDD" id="cd04193">
    <property type="entry name" value="UDPGlcNAc_PPase"/>
    <property type="match status" value="1"/>
</dbReference>
<evidence type="ECO:0000256" key="2">
    <source>
        <dbReference type="ARBA" id="ARBA00010401"/>
    </source>
</evidence>
<accession>R4XAW6</accession>
<dbReference type="OrthoDB" id="532420at2759"/>
<dbReference type="AlphaFoldDB" id="R4XAW6"/>
<evidence type="ECO:0000256" key="3">
    <source>
        <dbReference type="ARBA" id="ARBA00012457"/>
    </source>
</evidence>
<proteinExistence type="inferred from homology"/>
<protein>
    <recommendedName>
        <fullName evidence="3">UDP-N-acetylglucosamine diphosphorylase</fullName>
        <ecNumber evidence="3">2.7.7.23</ecNumber>
    </recommendedName>
</protein>
<keyword evidence="4" id="KW-0808">Transferase</keyword>
<evidence type="ECO:0000256" key="4">
    <source>
        <dbReference type="ARBA" id="ARBA00022679"/>
    </source>
</evidence>
<dbReference type="SUPFAM" id="SSF53448">
    <property type="entry name" value="Nucleotide-diphospho-sugar transferases"/>
    <property type="match status" value="1"/>
</dbReference>
<evidence type="ECO:0000256" key="1">
    <source>
        <dbReference type="ARBA" id="ARBA00005208"/>
    </source>
</evidence>
<organism evidence="7 8">
    <name type="scientific">Taphrina deformans (strain PYCC 5710 / ATCC 11124 / CBS 356.35 / IMI 108563 / JCM 9778 / NBRC 8474)</name>
    <name type="common">Peach leaf curl fungus</name>
    <name type="synonym">Lalaria deformans</name>
    <dbReference type="NCBI Taxonomy" id="1097556"/>
    <lineage>
        <taxon>Eukaryota</taxon>
        <taxon>Fungi</taxon>
        <taxon>Dikarya</taxon>
        <taxon>Ascomycota</taxon>
        <taxon>Taphrinomycotina</taxon>
        <taxon>Taphrinomycetes</taxon>
        <taxon>Taphrinales</taxon>
        <taxon>Taphrinaceae</taxon>
        <taxon>Taphrina</taxon>
    </lineage>
</organism>
<evidence type="ECO:0000256" key="5">
    <source>
        <dbReference type="ARBA" id="ARBA00022695"/>
    </source>
</evidence>
<dbReference type="GO" id="GO:0003977">
    <property type="term" value="F:UDP-N-acetylglucosamine diphosphorylase activity"/>
    <property type="evidence" value="ECO:0007669"/>
    <property type="project" value="UniProtKB-EC"/>
</dbReference>
<dbReference type="VEuPathDB" id="FungiDB:TAPDE_002826"/>
<dbReference type="Proteomes" id="UP000013776">
    <property type="component" value="Unassembled WGS sequence"/>
</dbReference>